<organism evidence="9 10">
    <name type="scientific">Litorilituus lipolyticus</name>
    <dbReference type="NCBI Taxonomy" id="2491017"/>
    <lineage>
        <taxon>Bacteria</taxon>
        <taxon>Pseudomonadati</taxon>
        <taxon>Pseudomonadota</taxon>
        <taxon>Gammaproteobacteria</taxon>
        <taxon>Alteromonadales</taxon>
        <taxon>Colwelliaceae</taxon>
        <taxon>Litorilituus</taxon>
    </lineage>
</organism>
<dbReference type="GO" id="GO:0008444">
    <property type="term" value="F:CDP-diacylglycerol-glycerol-3-phosphate 3-phosphatidyltransferase activity"/>
    <property type="evidence" value="ECO:0007669"/>
    <property type="project" value="InterPro"/>
</dbReference>
<dbReference type="AlphaFoldDB" id="A0A502KVI2"/>
<dbReference type="RefSeq" id="WP_140603278.1">
    <property type="nucleotide sequence ID" value="NZ_SAWY01000020.1"/>
</dbReference>
<dbReference type="CDD" id="cd09136">
    <property type="entry name" value="PLDc_PSS_G_neg_2"/>
    <property type="match status" value="1"/>
</dbReference>
<keyword evidence="5" id="KW-0443">Lipid metabolism</keyword>
<dbReference type="SMART" id="SM00155">
    <property type="entry name" value="PLDc"/>
    <property type="match status" value="2"/>
</dbReference>
<dbReference type="PROSITE" id="PS50035">
    <property type="entry name" value="PLD"/>
    <property type="match status" value="1"/>
</dbReference>
<dbReference type="Gene3D" id="3.30.870.10">
    <property type="entry name" value="Endonuclease Chain A"/>
    <property type="match status" value="2"/>
</dbReference>
<dbReference type="CDD" id="cd09134">
    <property type="entry name" value="PLDc_PSS_G_neg_1"/>
    <property type="match status" value="1"/>
</dbReference>
<evidence type="ECO:0000256" key="6">
    <source>
        <dbReference type="ARBA" id="ARBA00023209"/>
    </source>
</evidence>
<accession>A0A502KVI2</accession>
<comment type="similarity">
    <text evidence="1">Belongs to the CDP-alcohol phosphatidyltransferase class-II family.</text>
</comment>
<dbReference type="GO" id="GO:0003882">
    <property type="term" value="F:CDP-diacylglycerol-serine O-phosphatidyltransferase activity"/>
    <property type="evidence" value="ECO:0007669"/>
    <property type="project" value="UniProtKB-EC"/>
</dbReference>
<evidence type="ECO:0000256" key="4">
    <source>
        <dbReference type="ARBA" id="ARBA00022737"/>
    </source>
</evidence>
<keyword evidence="6" id="KW-0594">Phospholipid biosynthesis</keyword>
<protein>
    <submittedName>
        <fullName evidence="9">CDP-diacylglycerol--serine O-phosphatidyltransferase</fullName>
        <ecNumber evidence="9">2.7.8.8</ecNumber>
    </submittedName>
</protein>
<dbReference type="InterPro" id="IPR001736">
    <property type="entry name" value="PLipase_D/transphosphatidylase"/>
</dbReference>
<sequence length="439" mass="50276">MKEIVVTGNDIEVYSSPKQYKEQLLALISAARQRIFITALYVQDDEAGREILHALYDAKAKYPDLDIKVFVDFHRGQRGLIGEKESLGNRSLYLKLAEQYQQTIDIYGVAVKRKELFGVLHLKGMVFDDILFYTGASINNIYLHQGDRYRLDRYASINSKSLADNFCHYLSEVFVKPGYSPKLNQANLPSPAEQKRNIIALKSLLKSKQYAALDEGKSTSLKDKMTITPLVGYGRRGNKLNRSIRQLIQNAQNSITIFTPYFNLPPVLAKDVVKALKRGVSISLIVGDKTANDFYVAEQDKFSTICIVPYIYEMLLKRFLKKYQKFIDQGLLNVHLWKHEGNSFHLKGLVIDERFHMLTGSNLNPRAWTLDLENGLLVDDPSKHLMPKVNDEILGILVQTNKINNYADIESVQDYPEKPQKLLNKIRVTQLDKILKRFL</sequence>
<dbReference type="OrthoDB" id="8543662at2"/>
<dbReference type="InterPro" id="IPR025202">
    <property type="entry name" value="PLD-like_dom"/>
</dbReference>
<dbReference type="Pfam" id="PF13091">
    <property type="entry name" value="PLDc_2"/>
    <property type="match status" value="1"/>
</dbReference>
<keyword evidence="10" id="KW-1185">Reference proteome</keyword>
<proteinExistence type="inferred from homology"/>
<dbReference type="PANTHER" id="PTHR12586:SF1">
    <property type="entry name" value="CDP-DIACYLGLYCEROL--GLYCEROL-3-PHOSPHATE 3-PHOSPHATIDYLTRANSFERASE, MITOCHONDRIAL"/>
    <property type="match status" value="1"/>
</dbReference>
<feature type="domain" description="PLD phosphodiesterase" evidence="8">
    <location>
        <begin position="340"/>
        <end position="367"/>
    </location>
</feature>
<evidence type="ECO:0000256" key="3">
    <source>
        <dbReference type="ARBA" id="ARBA00022679"/>
    </source>
</evidence>
<dbReference type="NCBIfam" id="NF006946">
    <property type="entry name" value="PRK09428.1"/>
    <property type="match status" value="1"/>
</dbReference>
<dbReference type="GO" id="GO:0032049">
    <property type="term" value="P:cardiolipin biosynthetic process"/>
    <property type="evidence" value="ECO:0007669"/>
    <property type="project" value="InterPro"/>
</dbReference>
<dbReference type="EC" id="2.7.8.8" evidence="9"/>
<name>A0A502KVI2_9GAMM</name>
<dbReference type="Proteomes" id="UP000315303">
    <property type="component" value="Unassembled WGS sequence"/>
</dbReference>
<dbReference type="PIRSF" id="PIRSF000850">
    <property type="entry name" value="Phospholipase_D_PSS"/>
    <property type="match status" value="1"/>
</dbReference>
<keyword evidence="3 9" id="KW-0808">Transferase</keyword>
<gene>
    <name evidence="9" type="ORF">EPA86_09865</name>
</gene>
<keyword evidence="7" id="KW-1208">Phospholipid metabolism</keyword>
<comment type="caution">
    <text evidence="9">The sequence shown here is derived from an EMBL/GenBank/DDBJ whole genome shotgun (WGS) entry which is preliminary data.</text>
</comment>
<evidence type="ECO:0000313" key="10">
    <source>
        <dbReference type="Proteomes" id="UP000315303"/>
    </source>
</evidence>
<evidence type="ECO:0000256" key="7">
    <source>
        <dbReference type="ARBA" id="ARBA00023264"/>
    </source>
</evidence>
<evidence type="ECO:0000313" key="9">
    <source>
        <dbReference type="EMBL" id="TPH15114.1"/>
    </source>
</evidence>
<dbReference type="PANTHER" id="PTHR12586">
    <property type="entry name" value="CDP-DIACYLGLYCEROL--SERINE O-PHOSPHATIDYLTRANSFERASE"/>
    <property type="match status" value="1"/>
</dbReference>
<keyword evidence="4" id="KW-0677">Repeat</keyword>
<dbReference type="SUPFAM" id="SSF56024">
    <property type="entry name" value="Phospholipase D/nuclease"/>
    <property type="match status" value="2"/>
</dbReference>
<evidence type="ECO:0000256" key="2">
    <source>
        <dbReference type="ARBA" id="ARBA00022516"/>
    </source>
</evidence>
<evidence type="ECO:0000256" key="1">
    <source>
        <dbReference type="ARBA" id="ARBA00010682"/>
    </source>
</evidence>
<evidence type="ECO:0000259" key="8">
    <source>
        <dbReference type="PROSITE" id="PS50035"/>
    </source>
</evidence>
<dbReference type="InterPro" id="IPR016270">
    <property type="entry name" value="PGS1"/>
</dbReference>
<dbReference type="GO" id="GO:0005829">
    <property type="term" value="C:cytosol"/>
    <property type="evidence" value="ECO:0007669"/>
    <property type="project" value="TreeGrafter"/>
</dbReference>
<keyword evidence="2" id="KW-0444">Lipid biosynthesis</keyword>
<dbReference type="EMBL" id="SAWY01000020">
    <property type="protein sequence ID" value="TPH15114.1"/>
    <property type="molecule type" value="Genomic_DNA"/>
</dbReference>
<evidence type="ECO:0000256" key="5">
    <source>
        <dbReference type="ARBA" id="ARBA00023098"/>
    </source>
</evidence>
<reference evidence="9 10" key="1">
    <citation type="submission" date="2019-01" db="EMBL/GenBank/DDBJ databases">
        <title>Litorilituus lipolytica sp. nov., isolated from intertidal sand of the Yellow Sea in China.</title>
        <authorList>
            <person name="Liu A."/>
        </authorList>
    </citation>
    <scope>NUCLEOTIDE SEQUENCE [LARGE SCALE GENOMIC DNA]</scope>
    <source>
        <strain evidence="9 10">RZ04</strain>
    </source>
</reference>